<dbReference type="InterPro" id="IPR007671">
    <property type="entry name" value="Selenoprotein-P_N"/>
</dbReference>
<sequence>MLWSQMGEPCPWYCHPARPGGATNGSRLCREAPAWQINGSSPMDGAVGQVTVVALLKHGGHAQCALPHSLGALRERLGQQGVSDVRYMIINEQAPLSRAMFGELQRHAPPGVPVLQQLPYEPDVWQLLGGDKDDFLVYDRAPCWEGDVGLPSSLCPPSCGRLAFHIQLPYSFLHLPYVESAIRFTHRKDFCGNCSLYPNSTQEVRGCRAVGWALYHLALCRDHDVSAEGPGGQP</sequence>
<keyword evidence="4" id="KW-0712">Selenocysteine</keyword>
<keyword evidence="2" id="KW-0964">Secreted</keyword>
<evidence type="ECO:0000259" key="6">
    <source>
        <dbReference type="Pfam" id="PF04592"/>
    </source>
</evidence>
<reference evidence="7" key="2">
    <citation type="submission" date="2025-08" db="UniProtKB">
        <authorList>
            <consortium name="Ensembl"/>
        </authorList>
    </citation>
    <scope>IDENTIFICATION</scope>
</reference>
<evidence type="ECO:0000256" key="4">
    <source>
        <dbReference type="ARBA" id="ARBA00022933"/>
    </source>
</evidence>
<proteinExistence type="predicted"/>
<dbReference type="GeneTree" id="ENSGT00510000049326"/>
<accession>A0A8C2TBS9</accession>
<dbReference type="PANTHER" id="PTHR10105">
    <property type="entry name" value="SELENOPROTEIN P"/>
    <property type="match status" value="1"/>
</dbReference>
<dbReference type="InterPro" id="IPR037941">
    <property type="entry name" value="SeP"/>
</dbReference>
<dbReference type="Pfam" id="PF04592">
    <property type="entry name" value="SelP_N"/>
    <property type="match status" value="1"/>
</dbReference>
<keyword evidence="5" id="KW-0325">Glycoprotein</keyword>
<evidence type="ECO:0000256" key="3">
    <source>
        <dbReference type="ARBA" id="ARBA00022729"/>
    </source>
</evidence>
<dbReference type="PANTHER" id="PTHR10105:SF4">
    <property type="entry name" value="SELENOPROTEIN P2"/>
    <property type="match status" value="1"/>
</dbReference>
<dbReference type="GO" id="GO:0005576">
    <property type="term" value="C:extracellular region"/>
    <property type="evidence" value="ECO:0007669"/>
    <property type="project" value="UniProtKB-SubCell"/>
</dbReference>
<evidence type="ECO:0000256" key="2">
    <source>
        <dbReference type="ARBA" id="ARBA00022525"/>
    </source>
</evidence>
<dbReference type="Proteomes" id="UP000694412">
    <property type="component" value="Chromosome 8"/>
</dbReference>
<reference evidence="7" key="3">
    <citation type="submission" date="2025-09" db="UniProtKB">
        <authorList>
            <consortium name="Ensembl"/>
        </authorList>
    </citation>
    <scope>IDENTIFICATION</scope>
</reference>
<feature type="domain" description="Selenoprotein P N-terminal" evidence="6">
    <location>
        <begin position="24"/>
        <end position="204"/>
    </location>
</feature>
<dbReference type="GO" id="GO:0001887">
    <property type="term" value="P:selenium compound metabolic process"/>
    <property type="evidence" value="ECO:0007669"/>
    <property type="project" value="TreeGrafter"/>
</dbReference>
<comment type="subcellular location">
    <subcellularLocation>
        <location evidence="1">Secreted</location>
    </subcellularLocation>
</comment>
<protein>
    <recommendedName>
        <fullName evidence="6">Selenoprotein P N-terminal domain-containing protein</fullName>
    </recommendedName>
</protein>
<organism evidence="7 8">
    <name type="scientific">Coturnix japonica</name>
    <name type="common">Japanese quail</name>
    <name type="synonym">Coturnix coturnix japonica</name>
    <dbReference type="NCBI Taxonomy" id="93934"/>
    <lineage>
        <taxon>Eukaryota</taxon>
        <taxon>Metazoa</taxon>
        <taxon>Chordata</taxon>
        <taxon>Craniata</taxon>
        <taxon>Vertebrata</taxon>
        <taxon>Euteleostomi</taxon>
        <taxon>Archelosauria</taxon>
        <taxon>Archosauria</taxon>
        <taxon>Dinosauria</taxon>
        <taxon>Saurischia</taxon>
        <taxon>Theropoda</taxon>
        <taxon>Coelurosauria</taxon>
        <taxon>Aves</taxon>
        <taxon>Neognathae</taxon>
        <taxon>Galloanserae</taxon>
        <taxon>Galliformes</taxon>
        <taxon>Phasianidae</taxon>
        <taxon>Perdicinae</taxon>
        <taxon>Coturnix</taxon>
    </lineage>
</organism>
<keyword evidence="3" id="KW-0732">Signal</keyword>
<name>A0A8C2TBS9_COTJA</name>
<dbReference type="GO" id="GO:0008430">
    <property type="term" value="F:selenium binding"/>
    <property type="evidence" value="ECO:0007669"/>
    <property type="project" value="InterPro"/>
</dbReference>
<evidence type="ECO:0000313" key="7">
    <source>
        <dbReference type="Ensembl" id="ENSCJPP00005011371.1"/>
    </source>
</evidence>
<evidence type="ECO:0000256" key="5">
    <source>
        <dbReference type="ARBA" id="ARBA00023180"/>
    </source>
</evidence>
<evidence type="ECO:0000256" key="1">
    <source>
        <dbReference type="ARBA" id="ARBA00004613"/>
    </source>
</evidence>
<evidence type="ECO:0000313" key="8">
    <source>
        <dbReference type="Proteomes" id="UP000694412"/>
    </source>
</evidence>
<dbReference type="AlphaFoldDB" id="A0A8C2TBS9"/>
<dbReference type="Ensembl" id="ENSCJPT00005016620.1">
    <property type="protein sequence ID" value="ENSCJPP00005011371.1"/>
    <property type="gene ID" value="ENSCJPG00005009768.1"/>
</dbReference>
<reference evidence="7" key="1">
    <citation type="submission" date="2015-11" db="EMBL/GenBank/DDBJ databases">
        <authorList>
            <consortium name="International Coturnix japonica Genome Analysis Consortium"/>
            <person name="Warren W."/>
            <person name="Burt D.W."/>
            <person name="Antin P.B."/>
            <person name="Lanford R."/>
            <person name="Gros J."/>
            <person name="Wilson R.K."/>
        </authorList>
    </citation>
    <scope>NUCLEOTIDE SEQUENCE [LARGE SCALE GENOMIC DNA]</scope>
</reference>
<keyword evidence="8" id="KW-1185">Reference proteome</keyword>